<dbReference type="InterPro" id="IPR021109">
    <property type="entry name" value="Peptidase_aspartic_dom_sf"/>
</dbReference>
<evidence type="ECO:0000256" key="3">
    <source>
        <dbReference type="ARBA" id="ARBA00022750"/>
    </source>
</evidence>
<dbReference type="CDD" id="cd05483">
    <property type="entry name" value="retropepsin_like_bacteria"/>
    <property type="match status" value="2"/>
</dbReference>
<evidence type="ECO:0000256" key="1">
    <source>
        <dbReference type="ARBA" id="ARBA00009136"/>
    </source>
</evidence>
<keyword evidence="4" id="KW-0378">Hydrolase</keyword>
<dbReference type="Proteomes" id="UP000297258">
    <property type="component" value="Unassembled WGS sequence"/>
</dbReference>
<dbReference type="AlphaFoldDB" id="A0A4Y9T1U8"/>
<feature type="chain" id="PRO_5021369685" description="Peptidase A2 domain-containing protein" evidence="5">
    <location>
        <begin position="27"/>
        <end position="512"/>
    </location>
</feature>
<feature type="domain" description="Peptidase A2" evidence="6">
    <location>
        <begin position="63"/>
        <end position="100"/>
    </location>
</feature>
<dbReference type="InterPro" id="IPR006597">
    <property type="entry name" value="Sel1-like"/>
</dbReference>
<keyword evidence="2" id="KW-0645">Protease</keyword>
<name>A0A4Y9T1U8_9BURK</name>
<dbReference type="InterPro" id="IPR001995">
    <property type="entry name" value="Peptidase_A2_cat"/>
</dbReference>
<comment type="caution">
    <text evidence="7">The sequence shown here is derived from an EMBL/GenBank/DDBJ whole genome shotgun (WGS) entry which is preliminary data.</text>
</comment>
<evidence type="ECO:0000256" key="2">
    <source>
        <dbReference type="ARBA" id="ARBA00022670"/>
    </source>
</evidence>
<evidence type="ECO:0000313" key="8">
    <source>
        <dbReference type="Proteomes" id="UP000297258"/>
    </source>
</evidence>
<dbReference type="InterPro" id="IPR034122">
    <property type="entry name" value="Retropepsin-like_bacterial"/>
</dbReference>
<dbReference type="EMBL" id="SPUM01000043">
    <property type="protein sequence ID" value="TFW33259.1"/>
    <property type="molecule type" value="Genomic_DNA"/>
</dbReference>
<organism evidence="7 8">
    <name type="scientific">Massilia horti</name>
    <dbReference type="NCBI Taxonomy" id="2562153"/>
    <lineage>
        <taxon>Bacteria</taxon>
        <taxon>Pseudomonadati</taxon>
        <taxon>Pseudomonadota</taxon>
        <taxon>Betaproteobacteria</taxon>
        <taxon>Burkholderiales</taxon>
        <taxon>Oxalobacteraceae</taxon>
        <taxon>Telluria group</taxon>
        <taxon>Massilia</taxon>
    </lineage>
</organism>
<keyword evidence="5" id="KW-0732">Signal</keyword>
<evidence type="ECO:0000259" key="6">
    <source>
        <dbReference type="PROSITE" id="PS50175"/>
    </source>
</evidence>
<evidence type="ECO:0000313" key="7">
    <source>
        <dbReference type="EMBL" id="TFW33259.1"/>
    </source>
</evidence>
<dbReference type="SMART" id="SM00671">
    <property type="entry name" value="SEL1"/>
    <property type="match status" value="1"/>
</dbReference>
<dbReference type="Pfam" id="PF13650">
    <property type="entry name" value="Asp_protease_2"/>
    <property type="match status" value="1"/>
</dbReference>
<reference evidence="7 8" key="1">
    <citation type="submission" date="2019-03" db="EMBL/GenBank/DDBJ databases">
        <title>Draft genome of Massilia hortus sp. nov., a novel bacterial species of the Oxalobacteraceae family.</title>
        <authorList>
            <person name="Peta V."/>
            <person name="Raths R."/>
            <person name="Bucking H."/>
        </authorList>
    </citation>
    <scope>NUCLEOTIDE SEQUENCE [LARGE SCALE GENOMIC DNA]</scope>
    <source>
        <strain evidence="7 8">ONC3</strain>
    </source>
</reference>
<dbReference type="Gene3D" id="1.25.40.10">
    <property type="entry name" value="Tetratricopeptide repeat domain"/>
    <property type="match status" value="1"/>
</dbReference>
<evidence type="ECO:0000256" key="5">
    <source>
        <dbReference type="SAM" id="SignalP"/>
    </source>
</evidence>
<dbReference type="GO" id="GO:0004190">
    <property type="term" value="F:aspartic-type endopeptidase activity"/>
    <property type="evidence" value="ECO:0007669"/>
    <property type="project" value="UniProtKB-KW"/>
</dbReference>
<protein>
    <recommendedName>
        <fullName evidence="6">Peptidase A2 domain-containing protein</fullName>
    </recommendedName>
</protein>
<gene>
    <name evidence="7" type="ORF">E4O92_07325</name>
</gene>
<dbReference type="PROSITE" id="PS00141">
    <property type="entry name" value="ASP_PROTEASE"/>
    <property type="match status" value="2"/>
</dbReference>
<dbReference type="InterPro" id="IPR001969">
    <property type="entry name" value="Aspartic_peptidase_AS"/>
</dbReference>
<keyword evidence="8" id="KW-1185">Reference proteome</keyword>
<dbReference type="OrthoDB" id="8755602at2"/>
<dbReference type="PROSITE" id="PS50175">
    <property type="entry name" value="ASP_PROT_RETROV"/>
    <property type="match status" value="1"/>
</dbReference>
<comment type="similarity">
    <text evidence="1">Belongs to the DDI1 family.</text>
</comment>
<dbReference type="Gene3D" id="2.40.70.10">
    <property type="entry name" value="Acid Proteases"/>
    <property type="match status" value="2"/>
</dbReference>
<dbReference type="GO" id="GO:0006508">
    <property type="term" value="P:proteolysis"/>
    <property type="evidence" value="ECO:0007669"/>
    <property type="project" value="UniProtKB-KW"/>
</dbReference>
<evidence type="ECO:0000256" key="4">
    <source>
        <dbReference type="ARBA" id="ARBA00022801"/>
    </source>
</evidence>
<dbReference type="SUPFAM" id="SSF81901">
    <property type="entry name" value="HCP-like"/>
    <property type="match status" value="1"/>
</dbReference>
<feature type="signal peptide" evidence="5">
    <location>
        <begin position="1"/>
        <end position="26"/>
    </location>
</feature>
<accession>A0A4Y9T1U8</accession>
<dbReference type="InterPro" id="IPR011990">
    <property type="entry name" value="TPR-like_helical_dom_sf"/>
</dbReference>
<proteinExistence type="inferred from homology"/>
<dbReference type="PANTHER" id="PTHR12917">
    <property type="entry name" value="ASPARTYL PROTEASE DDI-RELATED"/>
    <property type="match status" value="1"/>
</dbReference>
<keyword evidence="3" id="KW-0064">Aspartyl protease</keyword>
<dbReference type="SUPFAM" id="SSF50630">
    <property type="entry name" value="Acid proteases"/>
    <property type="match status" value="2"/>
</dbReference>
<dbReference type="PANTHER" id="PTHR12917:SF1">
    <property type="entry name" value="AT13091P"/>
    <property type="match status" value="1"/>
</dbReference>
<sequence>MKTILCGAAMRLTLGVTCALAPFAHAAAEPAKCSYMAVGKLPLRYSGPGLEITTEGSINGTPAELLVDTGSSLTALTRTGAERRGLRLRPTGSRAMGVGGISALFATNVDEFIVGPVRAGRSNMPVLVSFGQTPSFDAILGAPFLLQTDLEMSLATKQLTFFVPENCGNTNLGYWSENVHHVPLRRHDQEQRNPHFFVRINGKEMEAMIDSGAAVSTISSDGAKRAGIAFDTPGARASDLAGIGRYTTSRWFATVKTFQIGEETVENAEMAVENSGMDGADVTLGADFLRAHRLLFAMSQNKLYFSYVGGEPFGQRRKLEPWIEAEAESGNADAQLVLANIYASGNVVPRDEARAASWLEKAAAGGSAYANLYTGRDLLVRGDFARAATRLRVALDKLPAERDGALWLYIARVRSGQAELAKSELAATFSRSDSDEWPKPIAEFYLGKLSSDKLLAQAADDRKGGKMRRCEALSAMGNWHRAHAQPEQAKALDGQLKATCADVEENFIAIGG</sequence>
<dbReference type="Pfam" id="PF13975">
    <property type="entry name" value="gag-asp_proteas"/>
    <property type="match status" value="1"/>
</dbReference>